<dbReference type="PANTHER" id="PTHR42791">
    <property type="entry name" value="GNAT FAMILY ACETYLTRANSFERASE"/>
    <property type="match status" value="1"/>
</dbReference>
<evidence type="ECO:0000313" key="3">
    <source>
        <dbReference type="Proteomes" id="UP000199393"/>
    </source>
</evidence>
<dbReference type="InterPro" id="IPR016181">
    <property type="entry name" value="Acyl_CoA_acyltransferase"/>
</dbReference>
<evidence type="ECO:0000313" key="2">
    <source>
        <dbReference type="EMBL" id="SBV28235.1"/>
    </source>
</evidence>
<organism evidence="2 3">
    <name type="scientific">Micromonospora krabiensis</name>
    <dbReference type="NCBI Taxonomy" id="307121"/>
    <lineage>
        <taxon>Bacteria</taxon>
        <taxon>Bacillati</taxon>
        <taxon>Actinomycetota</taxon>
        <taxon>Actinomycetes</taxon>
        <taxon>Micromonosporales</taxon>
        <taxon>Micromonosporaceae</taxon>
        <taxon>Micromonospora</taxon>
    </lineage>
</organism>
<dbReference type="PATRIC" id="fig|307121.4.peg.3844"/>
<dbReference type="PROSITE" id="PS51186">
    <property type="entry name" value="GNAT"/>
    <property type="match status" value="1"/>
</dbReference>
<gene>
    <name evidence="2" type="ORF">GA0070620_3770</name>
</gene>
<feature type="domain" description="N-acetyltransferase" evidence="1">
    <location>
        <begin position="60"/>
        <end position="190"/>
    </location>
</feature>
<keyword evidence="3" id="KW-1185">Reference proteome</keyword>
<name>A0A1C3N6M1_9ACTN</name>
<evidence type="ECO:0000259" key="1">
    <source>
        <dbReference type="PROSITE" id="PS51186"/>
    </source>
</evidence>
<dbReference type="PANTHER" id="PTHR42791:SF1">
    <property type="entry name" value="N-ACETYLTRANSFERASE DOMAIN-CONTAINING PROTEIN"/>
    <property type="match status" value="1"/>
</dbReference>
<dbReference type="Pfam" id="PF00583">
    <property type="entry name" value="Acetyltransf_1"/>
    <property type="match status" value="1"/>
</dbReference>
<reference evidence="3" key="1">
    <citation type="submission" date="2016-06" db="EMBL/GenBank/DDBJ databases">
        <authorList>
            <person name="Varghese N."/>
        </authorList>
    </citation>
    <scope>NUCLEOTIDE SEQUENCE [LARGE SCALE GENOMIC DNA]</scope>
    <source>
        <strain evidence="3">DSM 45344</strain>
    </source>
</reference>
<dbReference type="GO" id="GO:0016747">
    <property type="term" value="F:acyltransferase activity, transferring groups other than amino-acyl groups"/>
    <property type="evidence" value="ECO:0007669"/>
    <property type="project" value="InterPro"/>
</dbReference>
<dbReference type="SUPFAM" id="SSF55729">
    <property type="entry name" value="Acyl-CoA N-acyltransferases (Nat)"/>
    <property type="match status" value="1"/>
</dbReference>
<sequence>MTTPEITIAAPTERARVVDSLVAAFARDPVLRHLFPDPGTYPRHAAAFFGYLFDKRVHRQTIWTIGHGASVAIWEPPAPSDEPADDSLAAQLPAAELSRVRAYERAIHSALPRTPFWYLGVLGTHPDYAGRRWGHAVMGAGLRRAAEDGVPAVLETSNPGNVEVYRRAGWEVVGVVEEPLPTWIMQQSQAVRTSDR</sequence>
<dbReference type="EMBL" id="LT598496">
    <property type="protein sequence ID" value="SBV28235.1"/>
    <property type="molecule type" value="Genomic_DNA"/>
</dbReference>
<dbReference type="CDD" id="cd04301">
    <property type="entry name" value="NAT_SF"/>
    <property type="match status" value="1"/>
</dbReference>
<protein>
    <submittedName>
        <fullName evidence="2">Acetyltransferase (GNAT) family protein</fullName>
    </submittedName>
</protein>
<dbReference type="Gene3D" id="3.40.630.30">
    <property type="match status" value="1"/>
</dbReference>
<dbReference type="InterPro" id="IPR052523">
    <property type="entry name" value="Trichothecene_AcTrans"/>
</dbReference>
<dbReference type="AlphaFoldDB" id="A0A1C3N6M1"/>
<proteinExistence type="predicted"/>
<dbReference type="RefSeq" id="WP_091598980.1">
    <property type="nucleotide sequence ID" value="NZ_JBHRWG010000004.1"/>
</dbReference>
<dbReference type="OrthoDB" id="7057833at2"/>
<dbReference type="InterPro" id="IPR000182">
    <property type="entry name" value="GNAT_dom"/>
</dbReference>
<accession>A0A1C3N6M1</accession>
<dbReference type="STRING" id="307121.GA0070620_3770"/>
<keyword evidence="2" id="KW-0808">Transferase</keyword>
<dbReference type="Proteomes" id="UP000199393">
    <property type="component" value="Chromosome I"/>
</dbReference>